<evidence type="ECO:0000313" key="2">
    <source>
        <dbReference type="Proteomes" id="UP001056109"/>
    </source>
</evidence>
<name>A0ABY5AIF6_9ACTO</name>
<dbReference type="EMBL" id="CP099547">
    <property type="protein sequence ID" value="USR79776.1"/>
    <property type="molecule type" value="Genomic_DNA"/>
</dbReference>
<dbReference type="InterPro" id="IPR019639">
    <property type="entry name" value="DUF2505"/>
</dbReference>
<keyword evidence="2" id="KW-1185">Reference proteome</keyword>
<protein>
    <submittedName>
        <fullName evidence="1">DUF2505 domain-containing protein</fullName>
    </submittedName>
</protein>
<reference evidence="1" key="1">
    <citation type="submission" date="2022-06" db="EMBL/GenBank/DDBJ databases">
        <title>Complete Genome Sequence of Arcanobacterium pinnipediorum strain DSM 28752 isolated from a harbour seal.</title>
        <authorList>
            <person name="Borowiak M."/>
            <person name="Kreitlow A."/>
            <person name="Alssahen M."/>
            <person name="Malorny B."/>
            <person name="Laemmler C."/>
            <person name="Prenger-Berninghoff E."/>
            <person name="Siebert U."/>
            <person name="Ploetz M."/>
            <person name="Abdulmawjood A."/>
        </authorList>
    </citation>
    <scope>NUCLEOTIDE SEQUENCE</scope>
    <source>
        <strain evidence="1">DSM 28752</strain>
    </source>
</reference>
<dbReference type="RefSeq" id="WP_252673637.1">
    <property type="nucleotide sequence ID" value="NZ_CP099547.1"/>
</dbReference>
<sequence length="166" mass="18187">MNITHDLHYGATLMEVLDVLRSEELLFGRLQKVGHPDYELAHDIVDGKKRTEVTISAGPNQIPEQVAMFVGKNASVTVTSLETVTDAGAQIDYLISTKLPVKCSARMLLVNSGTSTAGKLEIHLSVSVPIAGAMIERSIENKIPHILDKDTELVNEILERKRSEQA</sequence>
<accession>A0ABY5AIF6</accession>
<evidence type="ECO:0000313" key="1">
    <source>
        <dbReference type="EMBL" id="USR79776.1"/>
    </source>
</evidence>
<gene>
    <name evidence="1" type="ORF">NG665_01940</name>
</gene>
<proteinExistence type="predicted"/>
<dbReference type="Proteomes" id="UP001056109">
    <property type="component" value="Chromosome"/>
</dbReference>
<organism evidence="1 2">
    <name type="scientific">Arcanobacterium pinnipediorum</name>
    <dbReference type="NCBI Taxonomy" id="1503041"/>
    <lineage>
        <taxon>Bacteria</taxon>
        <taxon>Bacillati</taxon>
        <taxon>Actinomycetota</taxon>
        <taxon>Actinomycetes</taxon>
        <taxon>Actinomycetales</taxon>
        <taxon>Actinomycetaceae</taxon>
        <taxon>Arcanobacterium</taxon>
    </lineage>
</organism>
<dbReference type="Pfam" id="PF10698">
    <property type="entry name" value="DUF2505"/>
    <property type="match status" value="1"/>
</dbReference>